<gene>
    <name evidence="2" type="ORF">NDU88_006501</name>
</gene>
<dbReference type="Proteomes" id="UP001066276">
    <property type="component" value="Chromosome 11"/>
</dbReference>
<reference evidence="2" key="1">
    <citation type="journal article" date="2022" name="bioRxiv">
        <title>Sequencing and chromosome-scale assembly of the giantPleurodeles waltlgenome.</title>
        <authorList>
            <person name="Brown T."/>
            <person name="Elewa A."/>
            <person name="Iarovenko S."/>
            <person name="Subramanian E."/>
            <person name="Araus A.J."/>
            <person name="Petzold A."/>
            <person name="Susuki M."/>
            <person name="Suzuki K.-i.T."/>
            <person name="Hayashi T."/>
            <person name="Toyoda A."/>
            <person name="Oliveira C."/>
            <person name="Osipova E."/>
            <person name="Leigh N.D."/>
            <person name="Simon A."/>
            <person name="Yun M.H."/>
        </authorList>
    </citation>
    <scope>NUCLEOTIDE SEQUENCE</scope>
    <source>
        <strain evidence="2">20211129_DDA</strain>
        <tissue evidence="2">Liver</tissue>
    </source>
</reference>
<evidence type="ECO:0000313" key="3">
    <source>
        <dbReference type="Proteomes" id="UP001066276"/>
    </source>
</evidence>
<accession>A0AAV7LS71</accession>
<feature type="coiled-coil region" evidence="1">
    <location>
        <begin position="10"/>
        <end position="72"/>
    </location>
</feature>
<protein>
    <submittedName>
        <fullName evidence="2">Uncharacterized protein</fullName>
    </submittedName>
</protein>
<organism evidence="2 3">
    <name type="scientific">Pleurodeles waltl</name>
    <name type="common">Iberian ribbed newt</name>
    <dbReference type="NCBI Taxonomy" id="8319"/>
    <lineage>
        <taxon>Eukaryota</taxon>
        <taxon>Metazoa</taxon>
        <taxon>Chordata</taxon>
        <taxon>Craniata</taxon>
        <taxon>Vertebrata</taxon>
        <taxon>Euteleostomi</taxon>
        <taxon>Amphibia</taxon>
        <taxon>Batrachia</taxon>
        <taxon>Caudata</taxon>
        <taxon>Salamandroidea</taxon>
        <taxon>Salamandridae</taxon>
        <taxon>Pleurodelinae</taxon>
        <taxon>Pleurodeles</taxon>
    </lineage>
</organism>
<comment type="caution">
    <text evidence="2">The sequence shown here is derived from an EMBL/GenBank/DDBJ whole genome shotgun (WGS) entry which is preliminary data.</text>
</comment>
<dbReference type="AlphaFoldDB" id="A0AAV7LS71"/>
<dbReference type="EMBL" id="JANPWB010000015">
    <property type="protein sequence ID" value="KAJ1093400.1"/>
    <property type="molecule type" value="Genomic_DNA"/>
</dbReference>
<proteinExistence type="predicted"/>
<evidence type="ECO:0000256" key="1">
    <source>
        <dbReference type="SAM" id="Coils"/>
    </source>
</evidence>
<sequence length="77" mass="8838">MSAPPTDGSMDKLDVILQEIRESRQAIEQKLGSFTSELSILKDDNKKLADRLKQMESNVKDILRAHKEYKNAIEQLH</sequence>
<keyword evidence="3" id="KW-1185">Reference proteome</keyword>
<evidence type="ECO:0000313" key="2">
    <source>
        <dbReference type="EMBL" id="KAJ1093400.1"/>
    </source>
</evidence>
<name>A0AAV7LS71_PLEWA</name>
<keyword evidence="1" id="KW-0175">Coiled coil</keyword>